<evidence type="ECO:0000313" key="5">
    <source>
        <dbReference type="EMBL" id="PFH57136.1"/>
    </source>
</evidence>
<organism evidence="5 6">
    <name type="scientific">Ophiocordyceps unilateralis</name>
    <name type="common">Zombie-ant fungus</name>
    <name type="synonym">Torrubia unilateralis</name>
    <dbReference type="NCBI Taxonomy" id="268505"/>
    <lineage>
        <taxon>Eukaryota</taxon>
        <taxon>Fungi</taxon>
        <taxon>Dikarya</taxon>
        <taxon>Ascomycota</taxon>
        <taxon>Pezizomycotina</taxon>
        <taxon>Sordariomycetes</taxon>
        <taxon>Hypocreomycetidae</taxon>
        <taxon>Hypocreales</taxon>
        <taxon>Ophiocordycipitaceae</taxon>
        <taxon>Ophiocordyceps</taxon>
    </lineage>
</organism>
<comment type="catalytic activity">
    <reaction evidence="3">
        <text>N-formyl-L-kynurenine + H2O = L-kynurenine + formate + H(+)</text>
        <dbReference type="Rhea" id="RHEA:13009"/>
        <dbReference type="ChEBI" id="CHEBI:15377"/>
        <dbReference type="ChEBI" id="CHEBI:15378"/>
        <dbReference type="ChEBI" id="CHEBI:15740"/>
        <dbReference type="ChEBI" id="CHEBI:57959"/>
        <dbReference type="ChEBI" id="CHEBI:58629"/>
        <dbReference type="EC" id="3.5.1.9"/>
    </reaction>
</comment>
<feature type="active site" description="Nucleophile" evidence="3">
    <location>
        <position position="140"/>
    </location>
</feature>
<dbReference type="InterPro" id="IPR027519">
    <property type="entry name" value="KFase_ver/fungi-typ"/>
</dbReference>
<evidence type="ECO:0000256" key="3">
    <source>
        <dbReference type="HAMAP-Rule" id="MF_03014"/>
    </source>
</evidence>
<dbReference type="GO" id="GO:0004061">
    <property type="term" value="F:arylformamidase activity"/>
    <property type="evidence" value="ECO:0007669"/>
    <property type="project" value="UniProtKB-UniRule"/>
</dbReference>
<dbReference type="InterPro" id="IPR050300">
    <property type="entry name" value="GDXG_lipolytic_enzyme"/>
</dbReference>
<dbReference type="PANTHER" id="PTHR48081:SF33">
    <property type="entry name" value="KYNURENINE FORMAMIDASE"/>
    <property type="match status" value="1"/>
</dbReference>
<dbReference type="GO" id="GO:0019441">
    <property type="term" value="P:L-tryptophan catabolic process to kynurenine"/>
    <property type="evidence" value="ECO:0007669"/>
    <property type="project" value="UniProtKB-UniRule"/>
</dbReference>
<protein>
    <recommendedName>
        <fullName evidence="3">Kynurenine formamidase</fullName>
        <shortName evidence="3">KFA</shortName>
        <shortName evidence="3">KFase</shortName>
        <ecNumber evidence="3">3.5.1.9</ecNumber>
    </recommendedName>
    <alternativeName>
        <fullName evidence="3">Arylformamidase</fullName>
    </alternativeName>
    <alternativeName>
        <fullName evidence="3">N-formylkynurenine formamidase</fullName>
        <shortName evidence="3">FKF</shortName>
    </alternativeName>
</protein>
<evidence type="ECO:0000256" key="2">
    <source>
        <dbReference type="ARBA" id="ARBA00023079"/>
    </source>
</evidence>
<dbReference type="Gene3D" id="3.40.50.1820">
    <property type="entry name" value="alpha/beta hydrolase"/>
    <property type="match status" value="1"/>
</dbReference>
<gene>
    <name evidence="5" type="ORF">XA68_15476</name>
</gene>
<proteinExistence type="inferred from homology"/>
<comment type="function">
    <text evidence="3">Catalyzes the hydrolysis of N-formyl-L-kynurenine to L-kynurenine, the second step in the kynurenine pathway of tryptophan degradation. Kynurenine may be further oxidized to nicotinic acid, NAD(H) and NADP(H). Required for elimination of toxic metabolites.</text>
</comment>
<dbReference type="OrthoDB" id="420264at2759"/>
<keyword evidence="2 3" id="KW-0823">Tryptophan catabolism</keyword>
<evidence type="ECO:0000256" key="1">
    <source>
        <dbReference type="ARBA" id="ARBA00022801"/>
    </source>
</evidence>
<comment type="caution">
    <text evidence="5">The sequence shown here is derived from an EMBL/GenBank/DDBJ whole genome shotgun (WGS) entry which is preliminary data.</text>
</comment>
<reference evidence="5 6" key="1">
    <citation type="journal article" date="2015" name="BMC Genomics">
        <title>Gene expression during zombie ant biting behavior reflects the complexity underlying fungal parasitic behavioral manipulation.</title>
        <authorList>
            <person name="de Bekker C."/>
            <person name="Ohm R.A."/>
            <person name="Loreto R.G."/>
            <person name="Sebastian A."/>
            <person name="Albert I."/>
            <person name="Merrow M."/>
            <person name="Brachmann A."/>
            <person name="Hughes D.P."/>
        </authorList>
    </citation>
    <scope>NUCLEOTIDE SEQUENCE [LARGE SCALE GENOMIC DNA]</scope>
    <source>
        <strain evidence="5 6">SC16a</strain>
    </source>
</reference>
<comment type="domain">
    <text evidence="3">The main chain amide nitrogen atoms of the second glycine and its adjacent residue in the HGGXW motif define the oxyanion hole, and stabilize the oxyanion that forms during the nucleophilic attack by the catalytic serine during substrate cleavage.</text>
</comment>
<dbReference type="HAMAP" id="MF_03014">
    <property type="entry name" value="KFase"/>
    <property type="match status" value="1"/>
</dbReference>
<dbReference type="STRING" id="268505.A0A2A9P8H3"/>
<dbReference type="InterPro" id="IPR049492">
    <property type="entry name" value="BD-FAE-like_dom"/>
</dbReference>
<dbReference type="Pfam" id="PF20434">
    <property type="entry name" value="BD-FAE"/>
    <property type="match status" value="1"/>
</dbReference>
<keyword evidence="6" id="KW-1185">Reference proteome</keyword>
<dbReference type="AlphaFoldDB" id="A0A2A9P8H3"/>
<feature type="active site" evidence="3">
    <location>
        <position position="260"/>
    </location>
</feature>
<feature type="active site" evidence="3">
    <location>
        <position position="228"/>
    </location>
</feature>
<dbReference type="EC" id="3.5.1.9" evidence="3"/>
<keyword evidence="1 3" id="KW-0378">Hydrolase</keyword>
<dbReference type="SUPFAM" id="SSF53474">
    <property type="entry name" value="alpha/beta-Hydrolases"/>
    <property type="match status" value="1"/>
</dbReference>
<comment type="similarity">
    <text evidence="3">Belongs to the kynurenine formamidase family.</text>
</comment>
<comment type="subunit">
    <text evidence="3">Homodimer.</text>
</comment>
<accession>A0A2A9P8H3</accession>
<dbReference type="InterPro" id="IPR029058">
    <property type="entry name" value="AB_hydrolase_fold"/>
</dbReference>
<dbReference type="EMBL" id="LAZP02000451">
    <property type="protein sequence ID" value="PFH57136.1"/>
    <property type="molecule type" value="Genomic_DNA"/>
</dbReference>
<comment type="pathway">
    <text evidence="3">Amino-acid degradation; L-tryptophan degradation via kynurenine pathway; L-kynurenine from L-tryptophan: step 2/2.</text>
</comment>
<evidence type="ECO:0000313" key="6">
    <source>
        <dbReference type="Proteomes" id="UP000037136"/>
    </source>
</evidence>
<dbReference type="PANTHER" id="PTHR48081">
    <property type="entry name" value="AB HYDROLASE SUPERFAMILY PROTEIN C4A8.06C"/>
    <property type="match status" value="1"/>
</dbReference>
<dbReference type="Proteomes" id="UP000037136">
    <property type="component" value="Unassembled WGS sequence"/>
</dbReference>
<feature type="domain" description="BD-FAE-like" evidence="4">
    <location>
        <begin position="39"/>
        <end position="236"/>
    </location>
</feature>
<sequence>MEPRPSDQDHALRHTSHRYGSHALQRIGVWEEPVAWRRDEAVPWVVFIHGGAWGDPRRTLYDFEPSIRHLREDGIRGFASIDYRLSPHPDYPQDPTTTAESELRDARHPLHLRDVRAGLRLLLTEYSLITDHGYVLVGHSAGATLALQLLLLIQDENEDDVPPPLAVVAIAGIYDLVGLNDRFTGQYTDFMTAAFGPSQDVWRAASPIHHVASWPTRIPLILAHSPDDDLVDATELRNMAVRLADAGVDVGLVSDLVGDHDAPWREGLQVVDLVRRALERCRPS</sequence>
<reference evidence="5 6" key="2">
    <citation type="journal article" date="2017" name="Sci. Rep.">
        <title>Ant-infecting Ophiocordyceps genomes reveal a high diversity of potential behavioral manipulation genes and a possible major role for enterotoxins.</title>
        <authorList>
            <person name="de Bekker C."/>
            <person name="Ohm R.A."/>
            <person name="Evans H.C."/>
            <person name="Brachmann A."/>
            <person name="Hughes D.P."/>
        </authorList>
    </citation>
    <scope>NUCLEOTIDE SEQUENCE [LARGE SCALE GENOMIC DNA]</scope>
    <source>
        <strain evidence="5 6">SC16a</strain>
    </source>
</reference>
<dbReference type="UniPathway" id="UPA00333">
    <property type="reaction ID" value="UER00454"/>
</dbReference>
<dbReference type="GO" id="GO:0034354">
    <property type="term" value="P:'de novo' NAD+ biosynthetic process from L-tryptophan"/>
    <property type="evidence" value="ECO:0007669"/>
    <property type="project" value="UniProtKB-UniRule"/>
</dbReference>
<name>A0A2A9P8H3_OPHUN</name>
<evidence type="ECO:0000259" key="4">
    <source>
        <dbReference type="Pfam" id="PF20434"/>
    </source>
</evidence>
<feature type="short sequence motif" description="HGGXW" evidence="3">
    <location>
        <begin position="49"/>
        <end position="53"/>
    </location>
</feature>